<dbReference type="RefSeq" id="YP_004322675.1">
    <property type="nucleotide sequence ID" value="NC_015281.1"/>
</dbReference>
<organism evidence="1 2">
    <name type="scientific">Synechococcus phage S-ShM2</name>
    <dbReference type="NCBI Taxonomy" id="445683"/>
    <lineage>
        <taxon>Viruses</taxon>
        <taxon>Duplodnaviria</taxon>
        <taxon>Heunggongvirae</taxon>
        <taxon>Uroviricota</taxon>
        <taxon>Caudoviricetes</taxon>
        <taxon>Pantevenvirales</taxon>
        <taxon>Kyanoviridae</taxon>
        <taxon>Ahtivirus</taxon>
        <taxon>Ahtivirus sagseatwo</taxon>
    </lineage>
</organism>
<dbReference type="KEGG" id="vg:10327164"/>
<dbReference type="Proteomes" id="UP000006525">
    <property type="component" value="Segment"/>
</dbReference>
<reference evidence="1 2" key="1">
    <citation type="journal article" date="2010" name="Environ. Microbiol.">
        <title>Genomic analysis of oceanic cyanobacterial myoviruses compared with T4-like myoviruses from diverse hosts and environments.</title>
        <authorList>
            <person name="Sullivan M.B."/>
            <person name="Huang K.H."/>
            <person name="Ignacio-Espinoza J.C."/>
            <person name="Berlin A.M."/>
            <person name="Kelly L."/>
            <person name="Weigele P.R."/>
            <person name="DeFrancesco A.S."/>
            <person name="Kern S.E."/>
            <person name="Thompson L.R."/>
            <person name="Young S."/>
            <person name="Yandava C."/>
            <person name="Fu R."/>
            <person name="Krastins B."/>
            <person name="Chase M."/>
            <person name="Sarracino D."/>
            <person name="Osburne M.S."/>
            <person name="Henn M.R."/>
            <person name="Chisholm S.W."/>
        </authorList>
    </citation>
    <scope>NUCLEOTIDE SEQUENCE [LARGE SCALE GENOMIC DNA]</scope>
    <source>
        <strain evidence="1">8102-4</strain>
    </source>
</reference>
<evidence type="ECO:0000313" key="1">
    <source>
        <dbReference type="EMBL" id="ADO97620.1"/>
    </source>
</evidence>
<sequence>MPQINRFRSSAEAAESTLGGSLQNFMSHVMGPEKYGVSTSQLWHFQMTYPRALSGGLGQGGLHTGLFKQKYVDHMRIFFSVCKRSQYTNKTSYDWFIPSSRI</sequence>
<evidence type="ECO:0000313" key="2">
    <source>
        <dbReference type="Proteomes" id="UP000006525"/>
    </source>
</evidence>
<accession>E3SJR0</accession>
<dbReference type="GeneID" id="10327164"/>
<dbReference type="EMBL" id="GU071096">
    <property type="protein sequence ID" value="ADO97620.1"/>
    <property type="molecule type" value="Genomic_DNA"/>
</dbReference>
<keyword evidence="2" id="KW-1185">Reference proteome</keyword>
<protein>
    <submittedName>
        <fullName evidence="1">Uncharacterized protein</fullName>
    </submittedName>
</protein>
<proteinExistence type="predicted"/>
<gene>
    <name evidence="1" type="ORF">SShM2_009</name>
</gene>
<name>E3SJR0_9CAUD</name>